<gene>
    <name evidence="1" type="ORF">HannXRQ_Chr11g0351311</name>
</gene>
<dbReference type="InParanoid" id="A0A251TEW8"/>
<organism evidence="1 2">
    <name type="scientific">Helianthus annuus</name>
    <name type="common">Common sunflower</name>
    <dbReference type="NCBI Taxonomy" id="4232"/>
    <lineage>
        <taxon>Eukaryota</taxon>
        <taxon>Viridiplantae</taxon>
        <taxon>Streptophyta</taxon>
        <taxon>Embryophyta</taxon>
        <taxon>Tracheophyta</taxon>
        <taxon>Spermatophyta</taxon>
        <taxon>Magnoliopsida</taxon>
        <taxon>eudicotyledons</taxon>
        <taxon>Gunneridae</taxon>
        <taxon>Pentapetalae</taxon>
        <taxon>asterids</taxon>
        <taxon>campanulids</taxon>
        <taxon>Asterales</taxon>
        <taxon>Asteraceae</taxon>
        <taxon>Asteroideae</taxon>
        <taxon>Heliantheae alliance</taxon>
        <taxon>Heliantheae</taxon>
        <taxon>Helianthus</taxon>
    </lineage>
</organism>
<protein>
    <submittedName>
        <fullName evidence="1">Uncharacterized protein</fullName>
    </submittedName>
</protein>
<evidence type="ECO:0000313" key="1">
    <source>
        <dbReference type="EMBL" id="OTG09289.1"/>
    </source>
</evidence>
<dbReference type="EMBL" id="CM007900">
    <property type="protein sequence ID" value="OTG09289.1"/>
    <property type="molecule type" value="Genomic_DNA"/>
</dbReference>
<sequence length="93" mass="10665">MCEDDENIDHIKFMKVCCSRHSSKIALRHSTSAKQPLPNRKDCIETLDIGETATAKSKGHNFILFVNDNPGYDFFLRQGLQQVQIIRFVELVI</sequence>
<proteinExistence type="predicted"/>
<dbReference type="AlphaFoldDB" id="A0A251TEW8"/>
<name>A0A251TEW8_HELAN</name>
<keyword evidence="2" id="KW-1185">Reference proteome</keyword>
<dbReference type="Proteomes" id="UP000215914">
    <property type="component" value="Chromosome 11"/>
</dbReference>
<accession>A0A251TEW8</accession>
<reference evidence="2" key="1">
    <citation type="journal article" date="2017" name="Nature">
        <title>The sunflower genome provides insights into oil metabolism, flowering and Asterid evolution.</title>
        <authorList>
            <person name="Badouin H."/>
            <person name="Gouzy J."/>
            <person name="Grassa C.J."/>
            <person name="Murat F."/>
            <person name="Staton S.E."/>
            <person name="Cottret L."/>
            <person name="Lelandais-Briere C."/>
            <person name="Owens G.L."/>
            <person name="Carrere S."/>
            <person name="Mayjonade B."/>
            <person name="Legrand L."/>
            <person name="Gill N."/>
            <person name="Kane N.C."/>
            <person name="Bowers J.E."/>
            <person name="Hubner S."/>
            <person name="Bellec A."/>
            <person name="Berard A."/>
            <person name="Berges H."/>
            <person name="Blanchet N."/>
            <person name="Boniface M.C."/>
            <person name="Brunel D."/>
            <person name="Catrice O."/>
            <person name="Chaidir N."/>
            <person name="Claudel C."/>
            <person name="Donnadieu C."/>
            <person name="Faraut T."/>
            <person name="Fievet G."/>
            <person name="Helmstetter N."/>
            <person name="King M."/>
            <person name="Knapp S.J."/>
            <person name="Lai Z."/>
            <person name="Le Paslier M.C."/>
            <person name="Lippi Y."/>
            <person name="Lorenzon L."/>
            <person name="Mandel J.R."/>
            <person name="Marage G."/>
            <person name="Marchand G."/>
            <person name="Marquand E."/>
            <person name="Bret-Mestries E."/>
            <person name="Morien E."/>
            <person name="Nambeesan S."/>
            <person name="Nguyen T."/>
            <person name="Pegot-Espagnet P."/>
            <person name="Pouilly N."/>
            <person name="Raftis F."/>
            <person name="Sallet E."/>
            <person name="Schiex T."/>
            <person name="Thomas J."/>
            <person name="Vandecasteele C."/>
            <person name="Vares D."/>
            <person name="Vear F."/>
            <person name="Vautrin S."/>
            <person name="Crespi M."/>
            <person name="Mangin B."/>
            <person name="Burke J.M."/>
            <person name="Salse J."/>
            <person name="Munos S."/>
            <person name="Vincourt P."/>
            <person name="Rieseberg L.H."/>
            <person name="Langlade N.B."/>
        </authorList>
    </citation>
    <scope>NUCLEOTIDE SEQUENCE [LARGE SCALE GENOMIC DNA]</scope>
    <source>
        <strain evidence="2">cv. SF193</strain>
    </source>
</reference>
<evidence type="ECO:0000313" key="2">
    <source>
        <dbReference type="Proteomes" id="UP000215914"/>
    </source>
</evidence>